<dbReference type="Proteomes" id="UP000002852">
    <property type="component" value="Unassembled WGS sequence"/>
</dbReference>
<keyword evidence="1" id="KW-0812">Transmembrane</keyword>
<dbReference type="GeneID" id="102218887"/>
<dbReference type="KEGG" id="xma:102218887"/>
<evidence type="ECO:0000256" key="1">
    <source>
        <dbReference type="SAM" id="Phobius"/>
    </source>
</evidence>
<evidence type="ECO:0000313" key="3">
    <source>
        <dbReference type="Proteomes" id="UP000002852"/>
    </source>
</evidence>
<dbReference type="GeneTree" id="ENSGT00940000164282"/>
<organism evidence="2 3">
    <name type="scientific">Xiphophorus maculatus</name>
    <name type="common">Southern platyfish</name>
    <name type="synonym">Platypoecilus maculatus</name>
    <dbReference type="NCBI Taxonomy" id="8083"/>
    <lineage>
        <taxon>Eukaryota</taxon>
        <taxon>Metazoa</taxon>
        <taxon>Chordata</taxon>
        <taxon>Craniata</taxon>
        <taxon>Vertebrata</taxon>
        <taxon>Euteleostomi</taxon>
        <taxon>Actinopterygii</taxon>
        <taxon>Neopterygii</taxon>
        <taxon>Teleostei</taxon>
        <taxon>Neoteleostei</taxon>
        <taxon>Acanthomorphata</taxon>
        <taxon>Ovalentaria</taxon>
        <taxon>Atherinomorphae</taxon>
        <taxon>Cyprinodontiformes</taxon>
        <taxon>Poeciliidae</taxon>
        <taxon>Poeciliinae</taxon>
        <taxon>Xiphophorus</taxon>
    </lineage>
</organism>
<evidence type="ECO:0000313" key="2">
    <source>
        <dbReference type="Ensembl" id="ENSXMAP00000029253.1"/>
    </source>
</evidence>
<proteinExistence type="predicted"/>
<keyword evidence="1" id="KW-1133">Transmembrane helix</keyword>
<dbReference type="PANTHER" id="PTHR34765:SF1">
    <property type="entry name" value="CASPASE RECRUITMENT DOMAIN-CONTAINING PROTEIN 19"/>
    <property type="match status" value="1"/>
</dbReference>
<dbReference type="OrthoDB" id="8810754at2759"/>
<dbReference type="STRING" id="8083.ENSXMAP00000029253"/>
<dbReference type="Gene3D" id="1.10.533.10">
    <property type="entry name" value="Death Domain, Fas"/>
    <property type="match status" value="1"/>
</dbReference>
<dbReference type="SUPFAM" id="SSF47986">
    <property type="entry name" value="DEATH domain"/>
    <property type="match status" value="1"/>
</dbReference>
<dbReference type="RefSeq" id="XP_014326733.1">
    <property type="nucleotide sequence ID" value="XM_014471247.2"/>
</dbReference>
<keyword evidence="1" id="KW-0472">Membrane</keyword>
<reference evidence="2" key="4">
    <citation type="submission" date="2025-09" db="UniProtKB">
        <authorList>
            <consortium name="Ensembl"/>
        </authorList>
    </citation>
    <scope>IDENTIFICATION</scope>
    <source>
        <strain evidence="2">JP 163 A</strain>
    </source>
</reference>
<keyword evidence="3" id="KW-1185">Reference proteome</keyword>
<dbReference type="Ensembl" id="ENSXMAT00000042313.1">
    <property type="protein sequence ID" value="ENSXMAP00000029253.1"/>
    <property type="gene ID" value="ENSXMAG00000027075.1"/>
</dbReference>
<dbReference type="AlphaFoldDB" id="A0A3B5QEA4"/>
<dbReference type="PANTHER" id="PTHR34765">
    <property type="entry name" value="CASPASE RECRUITMENT DOMAIN-CONTAINING PROTEIN 19"/>
    <property type="match status" value="1"/>
</dbReference>
<dbReference type="InParanoid" id="A0A3B5QEA4"/>
<dbReference type="GO" id="GO:0005739">
    <property type="term" value="C:mitochondrion"/>
    <property type="evidence" value="ECO:0007669"/>
    <property type="project" value="TreeGrafter"/>
</dbReference>
<dbReference type="OMA" id="ADSKCTN"/>
<reference evidence="3" key="2">
    <citation type="journal article" date="2013" name="Nat. Genet.">
        <title>The genome of the platyfish, Xiphophorus maculatus, provides insights into evolutionary adaptation and several complex traits.</title>
        <authorList>
            <person name="Schartl M."/>
            <person name="Walter R.B."/>
            <person name="Shen Y."/>
            <person name="Garcia T."/>
            <person name="Catchen J."/>
            <person name="Amores A."/>
            <person name="Braasch I."/>
            <person name="Chalopin D."/>
            <person name="Volff J.N."/>
            <person name="Lesch K.P."/>
            <person name="Bisazza A."/>
            <person name="Minx P."/>
            <person name="Hillier L."/>
            <person name="Wilson R.K."/>
            <person name="Fuerstenberg S."/>
            <person name="Boore J."/>
            <person name="Searle S."/>
            <person name="Postlethwait J.H."/>
            <person name="Warren W.C."/>
        </authorList>
    </citation>
    <scope>NUCLEOTIDE SEQUENCE [LARGE SCALE GENOMIC DNA]</scope>
    <source>
        <strain evidence="3">JP 163 A</strain>
    </source>
</reference>
<dbReference type="InterPro" id="IPR011029">
    <property type="entry name" value="DEATH-like_dom_sf"/>
</dbReference>
<reference evidence="3" key="1">
    <citation type="submission" date="2012-01" db="EMBL/GenBank/DDBJ databases">
        <authorList>
            <person name="Walter R."/>
            <person name="Schartl M."/>
            <person name="Warren W."/>
        </authorList>
    </citation>
    <scope>NUCLEOTIDE SEQUENCE [LARGE SCALE GENOMIC DNA]</scope>
    <source>
        <strain evidence="3">JP 163 A</strain>
    </source>
</reference>
<sequence length="188" mass="21811">MAQLTITDTECYEEQLQSDAQFLCSNQRMDTELVDSLVLQLNRIYPQILSDKEACKFRSLRVPTTERLRELLQYLHEKGDDACYEFYRALHIQAEDVYFSLPTRIRQREMTDSRSANNVAVIPERYVLNDRGPIFFLSCFSVAVGIAFLYYYGEGQRLRCTEAFLHCSAVRLGKDAKDVFVSYVEVGK</sequence>
<reference evidence="2" key="3">
    <citation type="submission" date="2025-08" db="UniProtKB">
        <authorList>
            <consortium name="Ensembl"/>
        </authorList>
    </citation>
    <scope>IDENTIFICATION</scope>
    <source>
        <strain evidence="2">JP 163 A</strain>
    </source>
</reference>
<accession>A0A3B5QEA4</accession>
<protein>
    <submittedName>
        <fullName evidence="2">Caspase recruitment domain-containing protein 19-like</fullName>
    </submittedName>
</protein>
<dbReference type="InterPro" id="IPR043574">
    <property type="entry name" value="CARD19"/>
</dbReference>
<name>A0A3B5QEA4_XIPMA</name>
<feature type="transmembrane region" description="Helical" evidence="1">
    <location>
        <begin position="134"/>
        <end position="153"/>
    </location>
</feature>